<comment type="caution">
    <text evidence="1">The sequence shown here is derived from an EMBL/GenBank/DDBJ whole genome shotgun (WGS) entry which is preliminary data.</text>
</comment>
<gene>
    <name evidence="1" type="ORF">S01H1_44825</name>
</gene>
<proteinExistence type="predicted"/>
<sequence length="65" mass="6813">MPIFDGTNVFTIIALPPVLASKTEPYGAVKFAPDPGVHIESVAVLVYESPLVTVAAAEKVVAFLT</sequence>
<organism evidence="1">
    <name type="scientific">marine sediment metagenome</name>
    <dbReference type="NCBI Taxonomy" id="412755"/>
    <lineage>
        <taxon>unclassified sequences</taxon>
        <taxon>metagenomes</taxon>
        <taxon>ecological metagenomes</taxon>
    </lineage>
</organism>
<dbReference type="AlphaFoldDB" id="X0VDI3"/>
<dbReference type="EMBL" id="BARS01028614">
    <property type="protein sequence ID" value="GAG10513.1"/>
    <property type="molecule type" value="Genomic_DNA"/>
</dbReference>
<evidence type="ECO:0000313" key="1">
    <source>
        <dbReference type="EMBL" id="GAG10513.1"/>
    </source>
</evidence>
<name>X0VDI3_9ZZZZ</name>
<reference evidence="1" key="1">
    <citation type="journal article" date="2014" name="Front. Microbiol.">
        <title>High frequency of phylogenetically diverse reductive dehalogenase-homologous genes in deep subseafloor sedimentary metagenomes.</title>
        <authorList>
            <person name="Kawai M."/>
            <person name="Futagami T."/>
            <person name="Toyoda A."/>
            <person name="Takaki Y."/>
            <person name="Nishi S."/>
            <person name="Hori S."/>
            <person name="Arai W."/>
            <person name="Tsubouchi T."/>
            <person name="Morono Y."/>
            <person name="Uchiyama I."/>
            <person name="Ito T."/>
            <person name="Fujiyama A."/>
            <person name="Inagaki F."/>
            <person name="Takami H."/>
        </authorList>
    </citation>
    <scope>NUCLEOTIDE SEQUENCE</scope>
    <source>
        <strain evidence="1">Expedition CK06-06</strain>
    </source>
</reference>
<accession>X0VDI3</accession>
<protein>
    <submittedName>
        <fullName evidence="1">Uncharacterized protein</fullName>
    </submittedName>
</protein>